<evidence type="ECO:0008006" key="4">
    <source>
        <dbReference type="Google" id="ProtNLM"/>
    </source>
</evidence>
<feature type="chain" id="PRO_5020409793" description="Transmembrane protein" evidence="1">
    <location>
        <begin position="31"/>
        <end position="677"/>
    </location>
</feature>
<accession>A0A4Q7DIY3</accession>
<dbReference type="RefSeq" id="WP_130153842.1">
    <property type="nucleotide sequence ID" value="NZ_SCFB01000005.1"/>
</dbReference>
<reference evidence="2 3" key="1">
    <citation type="submission" date="2018-10" db="EMBL/GenBank/DDBJ databases">
        <title>An updated phylogeny of the Alphaproteobacteria reveals that the parasitic Rickettsiales and Holosporales have independent origins.</title>
        <authorList>
            <person name="Munoz-Gomez S.A."/>
            <person name="Hess S."/>
            <person name="Burger G."/>
            <person name="Lang B.F."/>
            <person name="Susko E."/>
            <person name="Slamovits C.H."/>
            <person name="Roger A.J."/>
        </authorList>
    </citation>
    <scope>NUCLEOTIDE SEQUENCE [LARGE SCALE GENOMIC DNA]</scope>
    <source>
        <strain evidence="2">HOLO01</strain>
    </source>
</reference>
<evidence type="ECO:0000313" key="2">
    <source>
        <dbReference type="EMBL" id="RZI46085.1"/>
    </source>
</evidence>
<sequence length="677" mass="75024">MERNHRYGSTKLATLLLMGGALWIASSAYASEEKKSQEPHLTIHISSSIPSDQSFMPLSSPAPLANKVRPNKVVPLSQYAGVSAERSTISSPQLTTSPSGIQMTINMESPLPPQGVQVRRDALVQTMTQDDVELLKAYGAALSKTIYRPYNVSDSVFKNMMDVTTVKDLFLTPKGWLKLGLRAGLCYLSYDISDTTIGLFNFTLFKQIFGKENYYPYQAINNGNASDLAQTGFLYLFMLATATPSLGAQTYEGYQRLSHFLQGMKKSRRQRVLYNPKNSTLATVASVVLGAGAGIATLPKLYSLVQRFQQTGVYGGFLLNTSLSFYYLSNFYTLLDSSTSYVHSKIDRHLNGDDPDTARCRSILLDLSQNSITKWLELSPDQRKNKAQEFSFATDQMSEAKLYEMLFVMFDSAKAAESVVLPLQESREEPVRVQKQPLVRRGLRWFSEGVAALVGPLAFEVISTSAKSQLTSLGCDDRTSSGLAYTAASIGSVFTTMLSRSVVKNSLHQLYDSWTGYKNQEDMASSLYNNTSSGYTSYPKARKVLTTYNQLNGTLLGLTMGKSVYDALPTFPAGIRYPAAGVAMIASGALQTLFLQRWTHKLVNVVDKNILQKLERLKSLSDPSGVMSDEVVEFIRDARLWITRMPAPVVQQLHKLAFNSDLRKGFLERLQQNLAAS</sequence>
<protein>
    <recommendedName>
        <fullName evidence="4">Transmembrane protein</fullName>
    </recommendedName>
</protein>
<feature type="signal peptide" evidence="1">
    <location>
        <begin position="1"/>
        <end position="30"/>
    </location>
</feature>
<proteinExistence type="predicted"/>
<dbReference type="Proteomes" id="UP000293550">
    <property type="component" value="Unassembled WGS sequence"/>
</dbReference>
<organism evidence="2 3">
    <name type="scientific">Candidatus Finniella inopinata</name>
    <dbReference type="NCBI Taxonomy" id="1696036"/>
    <lineage>
        <taxon>Bacteria</taxon>
        <taxon>Pseudomonadati</taxon>
        <taxon>Pseudomonadota</taxon>
        <taxon>Alphaproteobacteria</taxon>
        <taxon>Holosporales</taxon>
        <taxon>Candidatus Paracaedibacteraceae</taxon>
        <taxon>Candidatus Finniella</taxon>
    </lineage>
</organism>
<evidence type="ECO:0000256" key="1">
    <source>
        <dbReference type="SAM" id="SignalP"/>
    </source>
</evidence>
<keyword evidence="3" id="KW-1185">Reference proteome</keyword>
<comment type="caution">
    <text evidence="2">The sequence shown here is derived from an EMBL/GenBank/DDBJ whole genome shotgun (WGS) entry which is preliminary data.</text>
</comment>
<gene>
    <name evidence="2" type="ORF">EQU50_03905</name>
</gene>
<evidence type="ECO:0000313" key="3">
    <source>
        <dbReference type="Proteomes" id="UP000293550"/>
    </source>
</evidence>
<name>A0A4Q7DIY3_9PROT</name>
<keyword evidence="1" id="KW-0732">Signal</keyword>
<dbReference type="AlphaFoldDB" id="A0A4Q7DIY3"/>
<dbReference type="EMBL" id="SCFB01000005">
    <property type="protein sequence ID" value="RZI46085.1"/>
    <property type="molecule type" value="Genomic_DNA"/>
</dbReference>